<keyword evidence="2" id="KW-1185">Reference proteome</keyword>
<name>A0A060RBZ0_9BACT</name>
<dbReference type="Proteomes" id="UP000027616">
    <property type="component" value="Chromosome I"/>
</dbReference>
<dbReference type="GO" id="GO:0005975">
    <property type="term" value="P:carbohydrate metabolic process"/>
    <property type="evidence" value="ECO:0007669"/>
    <property type="project" value="InterPro"/>
</dbReference>
<dbReference type="AlphaFoldDB" id="A0A060RBZ0"/>
<reference evidence="1 2" key="1">
    <citation type="journal article" date="2015" name="Genome Announc.">
        <title>Complete Genome Sequence of the Novel Leech Symbiont Mucinivorans hirudinis M3T.</title>
        <authorList>
            <person name="Nelson M.C."/>
            <person name="Bomar L."/>
            <person name="Graf J."/>
        </authorList>
    </citation>
    <scope>NUCLEOTIDE SEQUENCE [LARGE SCALE GENOMIC DNA]</scope>
    <source>
        <strain evidence="2">M3</strain>
    </source>
</reference>
<dbReference type="EMBL" id="HG934468">
    <property type="protein sequence ID" value="CDN30879.1"/>
    <property type="molecule type" value="Genomic_DNA"/>
</dbReference>
<dbReference type="PATRIC" id="fig|1433126.3.peg.777"/>
<organism evidence="1 2">
    <name type="scientific">Mucinivorans hirudinis</name>
    <dbReference type="NCBI Taxonomy" id="1433126"/>
    <lineage>
        <taxon>Bacteria</taxon>
        <taxon>Pseudomonadati</taxon>
        <taxon>Bacteroidota</taxon>
        <taxon>Bacteroidia</taxon>
        <taxon>Bacteroidales</taxon>
        <taxon>Rikenellaceae</taxon>
        <taxon>Mucinivorans</taxon>
    </lineage>
</organism>
<dbReference type="OrthoDB" id="2081174at2"/>
<dbReference type="HOGENOM" id="CLU_726953_0_0_10"/>
<protein>
    <submittedName>
        <fullName evidence="1">Uncharacterized protein</fullName>
    </submittedName>
</protein>
<dbReference type="eggNOG" id="ENOG502Z8FP">
    <property type="taxonomic scope" value="Bacteria"/>
</dbReference>
<evidence type="ECO:0000313" key="2">
    <source>
        <dbReference type="Proteomes" id="UP000027616"/>
    </source>
</evidence>
<evidence type="ECO:0000313" key="1">
    <source>
        <dbReference type="EMBL" id="CDN30879.1"/>
    </source>
</evidence>
<dbReference type="InterPro" id="IPR011330">
    <property type="entry name" value="Glyco_hydro/deAcase_b/a-brl"/>
</dbReference>
<dbReference type="KEGG" id="rbc:BN938_0775"/>
<gene>
    <name evidence="1" type="ORF">BN938_0775</name>
</gene>
<dbReference type="SUPFAM" id="SSF88713">
    <property type="entry name" value="Glycoside hydrolase/deacetylase"/>
    <property type="match status" value="1"/>
</dbReference>
<dbReference type="STRING" id="1433126.BN938_0775"/>
<proteinExistence type="predicted"/>
<sequence>MIPMLKRAIGRNLVNIRGWHTSRKIVVIESDDWGAIRMPSLAARDRLLAKEVKFSDYGYEKYDTLASSQDLKALFEVLSKFKDKNSNHPIITANTIVANPDFEKIKAVNYQEYHYELFTDTLKRYYPNEDVFALWKQGMTERMFHPQFHGREHINFQMWLTALQESYKGVREAFEEGVFSATVSEDSRNKFLHSYNISQQREQEFVRVSIEEGLKIFKDIFGFNSLSAIAPSYTWDCFVEQAWAEGGVRYIQGGRAQCCSLLEGRRVVRHFTGQQNRDRQIYLVRNSVFEPSQYISVNNVGRCLKEIDNSFFWNKPAIISSHRLNFIGSLNETNRFNNLKMLEELFREILRKHPDVEFMSSDQLGNIITKHYE</sequence>
<accession>A0A060RBZ0</accession>